<keyword evidence="2" id="KW-0479">Metal-binding</keyword>
<sequence length="133" mass="14685">MSTCCIVPTLERTESITLLPPPPPPRQRRASAWNRCDEAVARKAPTSTTTCQVCEQSIVKDNWQLGLMFLHTDGFMLMEWYHLSCSKCIPAGGLDNILERAQADMSADVLADFQIAVSKVFGTNELDLIGRAA</sequence>
<dbReference type="SMART" id="SM01336">
    <property type="entry name" value="zf-PARP"/>
    <property type="match status" value="1"/>
</dbReference>
<evidence type="ECO:0000313" key="7">
    <source>
        <dbReference type="EMBL" id="CCA18651.1"/>
    </source>
</evidence>
<dbReference type="InterPro" id="IPR036957">
    <property type="entry name" value="Znf_PARP_sf"/>
</dbReference>
<dbReference type="InterPro" id="IPR001510">
    <property type="entry name" value="Znf_PARP"/>
</dbReference>
<organism evidence="7">
    <name type="scientific">Albugo laibachii Nc14</name>
    <dbReference type="NCBI Taxonomy" id="890382"/>
    <lineage>
        <taxon>Eukaryota</taxon>
        <taxon>Sar</taxon>
        <taxon>Stramenopiles</taxon>
        <taxon>Oomycota</taxon>
        <taxon>Peronosporomycetes</taxon>
        <taxon>Albuginales</taxon>
        <taxon>Albuginaceae</taxon>
        <taxon>Albugo</taxon>
    </lineage>
</organism>
<dbReference type="AlphaFoldDB" id="F0WBX2"/>
<keyword evidence="3" id="KW-0863">Zinc-finger</keyword>
<keyword evidence="5" id="KW-0539">Nucleus</keyword>
<evidence type="ECO:0000259" key="6">
    <source>
        <dbReference type="PROSITE" id="PS50064"/>
    </source>
</evidence>
<dbReference type="PROSITE" id="PS50064">
    <property type="entry name" value="ZF_PARP_2"/>
    <property type="match status" value="1"/>
</dbReference>
<proteinExistence type="predicted"/>
<reference evidence="7" key="2">
    <citation type="submission" date="2011-02" db="EMBL/GenBank/DDBJ databases">
        <authorList>
            <person name="MacLean D."/>
        </authorList>
    </citation>
    <scope>NUCLEOTIDE SEQUENCE</scope>
</reference>
<keyword evidence="4" id="KW-0862">Zinc</keyword>
<feature type="domain" description="PARP-type" evidence="6">
    <location>
        <begin position="39"/>
        <end position="85"/>
    </location>
</feature>
<evidence type="ECO:0000256" key="2">
    <source>
        <dbReference type="ARBA" id="ARBA00022723"/>
    </source>
</evidence>
<dbReference type="EMBL" id="FR824099">
    <property type="protein sequence ID" value="CCA18651.1"/>
    <property type="molecule type" value="Genomic_DNA"/>
</dbReference>
<evidence type="ECO:0000256" key="1">
    <source>
        <dbReference type="ARBA" id="ARBA00004123"/>
    </source>
</evidence>
<evidence type="ECO:0000256" key="4">
    <source>
        <dbReference type="ARBA" id="ARBA00022833"/>
    </source>
</evidence>
<dbReference type="GO" id="GO:0003677">
    <property type="term" value="F:DNA binding"/>
    <property type="evidence" value="ECO:0007669"/>
    <property type="project" value="InterPro"/>
</dbReference>
<dbReference type="Gene3D" id="3.30.1740.10">
    <property type="entry name" value="Zinc finger, PARP-type"/>
    <property type="match status" value="1"/>
</dbReference>
<dbReference type="HOGENOM" id="CLU_157595_0_0_1"/>
<name>F0WBX2_9STRA</name>
<dbReference type="GO" id="GO:0005634">
    <property type="term" value="C:nucleus"/>
    <property type="evidence" value="ECO:0007669"/>
    <property type="project" value="UniProtKB-SubCell"/>
</dbReference>
<protein>
    <submittedName>
        <fullName evidence="7">Uncharacterized protein AlNc14C54G4160</fullName>
    </submittedName>
</protein>
<dbReference type="GO" id="GO:0008270">
    <property type="term" value="F:zinc ion binding"/>
    <property type="evidence" value="ECO:0007669"/>
    <property type="project" value="UniProtKB-KW"/>
</dbReference>
<comment type="subcellular location">
    <subcellularLocation>
        <location evidence="1">Nucleus</location>
    </subcellularLocation>
</comment>
<evidence type="ECO:0000256" key="5">
    <source>
        <dbReference type="ARBA" id="ARBA00023242"/>
    </source>
</evidence>
<accession>F0WBX2</accession>
<dbReference type="SUPFAM" id="SSF57716">
    <property type="entry name" value="Glucocorticoid receptor-like (DNA-binding domain)"/>
    <property type="match status" value="1"/>
</dbReference>
<gene>
    <name evidence="7" type="primary">AlNc14C54G4160</name>
    <name evidence="7" type="ORF">ALNC14_047940</name>
</gene>
<evidence type="ECO:0000256" key="3">
    <source>
        <dbReference type="ARBA" id="ARBA00022771"/>
    </source>
</evidence>
<reference evidence="7" key="1">
    <citation type="journal article" date="2011" name="PLoS Biol.">
        <title>Gene gain and loss during evolution of obligate parasitism in the white rust pathogen of Arabidopsis thaliana.</title>
        <authorList>
            <person name="Kemen E."/>
            <person name="Gardiner A."/>
            <person name="Schultz-Larsen T."/>
            <person name="Kemen A.C."/>
            <person name="Balmuth A.L."/>
            <person name="Robert-Seilaniantz A."/>
            <person name="Bailey K."/>
            <person name="Holub E."/>
            <person name="Studholme D.J."/>
            <person name="Maclean D."/>
            <person name="Jones J.D."/>
        </authorList>
    </citation>
    <scope>NUCLEOTIDE SEQUENCE</scope>
</reference>